<proteinExistence type="predicted"/>
<reference evidence="2 3" key="1">
    <citation type="submission" date="2015-01" db="EMBL/GenBank/DDBJ databases">
        <title>The Genome Sequence of Fonsecaea multimorphosa CBS 102226.</title>
        <authorList>
            <consortium name="The Broad Institute Genomics Platform"/>
            <person name="Cuomo C."/>
            <person name="de Hoog S."/>
            <person name="Gorbushina A."/>
            <person name="Stielow B."/>
            <person name="Teixiera M."/>
            <person name="Abouelleil A."/>
            <person name="Chapman S.B."/>
            <person name="Priest M."/>
            <person name="Young S.K."/>
            <person name="Wortman J."/>
            <person name="Nusbaum C."/>
            <person name="Birren B."/>
        </authorList>
    </citation>
    <scope>NUCLEOTIDE SEQUENCE [LARGE SCALE GENOMIC DNA]</scope>
    <source>
        <strain evidence="2 3">CBS 102226</strain>
    </source>
</reference>
<feature type="region of interest" description="Disordered" evidence="1">
    <location>
        <begin position="29"/>
        <end position="69"/>
    </location>
</feature>
<organism evidence="2 3">
    <name type="scientific">Fonsecaea multimorphosa CBS 102226</name>
    <dbReference type="NCBI Taxonomy" id="1442371"/>
    <lineage>
        <taxon>Eukaryota</taxon>
        <taxon>Fungi</taxon>
        <taxon>Dikarya</taxon>
        <taxon>Ascomycota</taxon>
        <taxon>Pezizomycotina</taxon>
        <taxon>Eurotiomycetes</taxon>
        <taxon>Chaetothyriomycetidae</taxon>
        <taxon>Chaetothyriales</taxon>
        <taxon>Herpotrichiellaceae</taxon>
        <taxon>Fonsecaea</taxon>
    </lineage>
</organism>
<evidence type="ECO:0000313" key="3">
    <source>
        <dbReference type="Proteomes" id="UP000053411"/>
    </source>
</evidence>
<feature type="compositionally biased region" description="Low complexity" evidence="1">
    <location>
        <begin position="108"/>
        <end position="130"/>
    </location>
</feature>
<dbReference type="RefSeq" id="XP_016630015.1">
    <property type="nucleotide sequence ID" value="XM_016779096.1"/>
</dbReference>
<dbReference type="OrthoDB" id="4152033at2759"/>
<dbReference type="VEuPathDB" id="FungiDB:Z520_08600"/>
<accession>A0A0D2JR98</accession>
<protein>
    <submittedName>
        <fullName evidence="2">Uncharacterized protein</fullName>
    </submittedName>
</protein>
<evidence type="ECO:0000313" key="2">
    <source>
        <dbReference type="EMBL" id="KIX95892.1"/>
    </source>
</evidence>
<dbReference type="Proteomes" id="UP000053411">
    <property type="component" value="Unassembled WGS sequence"/>
</dbReference>
<dbReference type="EMBL" id="KN848080">
    <property type="protein sequence ID" value="KIX95892.1"/>
    <property type="molecule type" value="Genomic_DNA"/>
</dbReference>
<feature type="region of interest" description="Disordered" evidence="1">
    <location>
        <begin position="85"/>
        <end position="163"/>
    </location>
</feature>
<feature type="compositionally biased region" description="Polar residues" evidence="1">
    <location>
        <begin position="42"/>
        <end position="61"/>
    </location>
</feature>
<evidence type="ECO:0000256" key="1">
    <source>
        <dbReference type="SAM" id="MobiDB-lite"/>
    </source>
</evidence>
<keyword evidence="3" id="KW-1185">Reference proteome</keyword>
<dbReference type="AlphaFoldDB" id="A0A0D2JR98"/>
<sequence length="187" mass="20198">MDDPYNSRSASAVFEPSPFCQCTSTFNKTKKPTVKRQPIENKYTQPPESRTSIRHPSTPKQPRSKMPKCAYCGNQSDHYSCNCGSEYSSTSSVDKNPTSLNDPKPELGISSSVSGTGTGSGSSTYTSTQSHDYVGKPSGSSSGYDPELSVMRREPPTALKVNKSAFNQSNVELDGSDWSLNATSKSN</sequence>
<feature type="compositionally biased region" description="Polar residues" evidence="1">
    <location>
        <begin position="85"/>
        <end position="101"/>
    </location>
</feature>
<name>A0A0D2JR98_9EURO</name>
<gene>
    <name evidence="2" type="ORF">Z520_08600</name>
</gene>
<dbReference type="GeneID" id="27714346"/>